<evidence type="ECO:0000313" key="2">
    <source>
        <dbReference type="EMBL" id="KAF1958462.1"/>
    </source>
</evidence>
<dbReference type="Proteomes" id="UP000800035">
    <property type="component" value="Unassembled WGS sequence"/>
</dbReference>
<dbReference type="EMBL" id="ML976987">
    <property type="protein sequence ID" value="KAF1958462.1"/>
    <property type="molecule type" value="Genomic_DNA"/>
</dbReference>
<name>A0A6A5U3P4_9PLEO</name>
<sequence length="716" mass="78514">MTLITFLLKALLGFAAFAVADDCPSSTLHLSEPPYENWFLSDCRTSSHVIVTSGSKTLDPRLLIVWPSGNTGIAAYFSPVNGTKGSLGISLENSTNTGHILESVNLGGEGGNGNSNPRVGVSGLIHFDSPATLTLPILGDIRAIRDYSEGGGNLHPEMQNGVMIVPGSREGDATVSRTWFDKTTKTWLDFSPFAGAAGVKVIPGAKYTLQFGKGTYNFRATNNYPQLDQLSPREVLNPSSSALIGQNPDLTTSLSFLSYTTKLVAGSWRFLTYFGRDSMISTLLMQSILSEGQDGAIEAAIAAVLERINKADGTVCHEEEIADWAYFVNLQNGIDSAAPRCDYKMIDTDYFLPILIKSYFLDTKTGSDRSGHFFMMQASFLMENKGLTYRSLAQATAEKIMRTSAPFAASQTVKNLIHLKDGQSVGEWRDSSNGLGGGRVPYDVNTALVPAALRAIGALARADFFDGHEDWKKLADQYAQIWEDRTLDFFKVTVPAADARKLVETYKSQSAFAGPTQSDRITGDVNFYGLALNGSDNQPIVRVMNSDDCFRHFLLNTTNQTQLSSYLEQTANNILAPFPVGLSTAAGMLVANPAYGGTQFYANNWDKGAYHGTVIWSWQLAMMAAGLQRQLDRCKSDSGKPDFCTDSRLYDKIVSAYNHLWDIIDANRDLLAGEVWSWKYEDGIKPVPFSQYSSTESDIIQLWSLTFLAIKRTRGY</sequence>
<dbReference type="AlphaFoldDB" id="A0A6A5U3P4"/>
<evidence type="ECO:0000313" key="3">
    <source>
        <dbReference type="Proteomes" id="UP000800035"/>
    </source>
</evidence>
<proteinExistence type="predicted"/>
<protein>
    <recommendedName>
        <fullName evidence="4">Glycogen debranching enzyme</fullName>
    </recommendedName>
</protein>
<organism evidence="2 3">
    <name type="scientific">Byssothecium circinans</name>
    <dbReference type="NCBI Taxonomy" id="147558"/>
    <lineage>
        <taxon>Eukaryota</taxon>
        <taxon>Fungi</taxon>
        <taxon>Dikarya</taxon>
        <taxon>Ascomycota</taxon>
        <taxon>Pezizomycotina</taxon>
        <taxon>Dothideomycetes</taxon>
        <taxon>Pleosporomycetidae</taxon>
        <taxon>Pleosporales</taxon>
        <taxon>Massarineae</taxon>
        <taxon>Massarinaceae</taxon>
        <taxon>Byssothecium</taxon>
    </lineage>
</organism>
<reference evidence="2" key="1">
    <citation type="journal article" date="2020" name="Stud. Mycol.">
        <title>101 Dothideomycetes genomes: a test case for predicting lifestyles and emergence of pathogens.</title>
        <authorList>
            <person name="Haridas S."/>
            <person name="Albert R."/>
            <person name="Binder M."/>
            <person name="Bloem J."/>
            <person name="Labutti K."/>
            <person name="Salamov A."/>
            <person name="Andreopoulos B."/>
            <person name="Baker S."/>
            <person name="Barry K."/>
            <person name="Bills G."/>
            <person name="Bluhm B."/>
            <person name="Cannon C."/>
            <person name="Castanera R."/>
            <person name="Culley D."/>
            <person name="Daum C."/>
            <person name="Ezra D."/>
            <person name="Gonzalez J."/>
            <person name="Henrissat B."/>
            <person name="Kuo A."/>
            <person name="Liang C."/>
            <person name="Lipzen A."/>
            <person name="Lutzoni F."/>
            <person name="Magnuson J."/>
            <person name="Mondo S."/>
            <person name="Nolan M."/>
            <person name="Ohm R."/>
            <person name="Pangilinan J."/>
            <person name="Park H.-J."/>
            <person name="Ramirez L."/>
            <person name="Alfaro M."/>
            <person name="Sun H."/>
            <person name="Tritt A."/>
            <person name="Yoshinaga Y."/>
            <person name="Zwiers L.-H."/>
            <person name="Turgeon B."/>
            <person name="Goodwin S."/>
            <person name="Spatafora J."/>
            <person name="Crous P."/>
            <person name="Grigoriev I."/>
        </authorList>
    </citation>
    <scope>NUCLEOTIDE SEQUENCE</scope>
    <source>
        <strain evidence="2">CBS 675.92</strain>
    </source>
</reference>
<dbReference type="OrthoDB" id="2591256at2759"/>
<keyword evidence="1" id="KW-0732">Signal</keyword>
<keyword evidence="3" id="KW-1185">Reference proteome</keyword>
<evidence type="ECO:0000256" key="1">
    <source>
        <dbReference type="SAM" id="SignalP"/>
    </source>
</evidence>
<evidence type="ECO:0008006" key="4">
    <source>
        <dbReference type="Google" id="ProtNLM"/>
    </source>
</evidence>
<gene>
    <name evidence="2" type="ORF">CC80DRAFT_592153</name>
</gene>
<feature type="signal peptide" evidence="1">
    <location>
        <begin position="1"/>
        <end position="20"/>
    </location>
</feature>
<accession>A0A6A5U3P4</accession>
<feature type="chain" id="PRO_5025681847" description="Glycogen debranching enzyme" evidence="1">
    <location>
        <begin position="21"/>
        <end position="716"/>
    </location>
</feature>